<dbReference type="RefSeq" id="WP_013704027.1">
    <property type="nucleotide sequence ID" value="NC_015387.1"/>
</dbReference>
<dbReference type="GO" id="GO:0008289">
    <property type="term" value="F:lipid binding"/>
    <property type="evidence" value="ECO:0007669"/>
    <property type="project" value="UniProtKB-KW"/>
</dbReference>
<dbReference type="eggNOG" id="COG1307">
    <property type="taxonomic scope" value="Bacteria"/>
</dbReference>
<dbReference type="Proteomes" id="UP000007030">
    <property type="component" value="Chromosome"/>
</dbReference>
<dbReference type="KEGG" id="mhd:Marky_1240"/>
<sequence length="283" mass="30889">MTGVELGIVTDSASELSVEMAAEWGVGMVPLYITLDGQRYRDRVELSPEALVAALRRGAQPTTSPPEIEDFVEVYRRYLKHYDYLISIHLSGALSETVQRAQAAAEQVAPHRIRVIDSRAVSGGLGALVLQAAEWIREGRELEEVLQGVEEIRERSRFFFTVADLEHLVRGGRLPRVGQALGEWLGLRPMLTMEKGRLKLLRPVRDGNQPQALAQAVARSFPGRALRVTITVADTSREPVEAIKQALTASGARIEKGRVTRMGGVAGSHTGPGALAVHAYPVS</sequence>
<evidence type="ECO:0000313" key="3">
    <source>
        <dbReference type="Proteomes" id="UP000007030"/>
    </source>
</evidence>
<name>F2NQP2_MARHT</name>
<accession>F2NQP2</accession>
<gene>
    <name evidence="2" type="ordered locus">Marky_1240</name>
</gene>
<evidence type="ECO:0000256" key="1">
    <source>
        <dbReference type="ARBA" id="ARBA00023121"/>
    </source>
</evidence>
<dbReference type="PANTHER" id="PTHR33434:SF2">
    <property type="entry name" value="FATTY ACID-BINDING PROTEIN TM_1468"/>
    <property type="match status" value="1"/>
</dbReference>
<dbReference type="PANTHER" id="PTHR33434">
    <property type="entry name" value="DEGV DOMAIN-CONTAINING PROTEIN DR_1986-RELATED"/>
    <property type="match status" value="1"/>
</dbReference>
<dbReference type="Gene3D" id="3.40.50.10170">
    <property type="match status" value="1"/>
</dbReference>
<evidence type="ECO:0000313" key="2">
    <source>
        <dbReference type="EMBL" id="AEB11980.1"/>
    </source>
</evidence>
<reference evidence="2 3" key="1">
    <citation type="journal article" date="2012" name="Stand. Genomic Sci.">
        <title>Complete genome sequence of the aerobic, heterotroph Marinithermus hydrothermalis type strain (T1(T)) from a deep-sea hydrothermal vent chimney.</title>
        <authorList>
            <person name="Copeland A."/>
            <person name="Gu W."/>
            <person name="Yasawong M."/>
            <person name="Lapidus A."/>
            <person name="Lucas S."/>
            <person name="Deshpande S."/>
            <person name="Pagani I."/>
            <person name="Tapia R."/>
            <person name="Cheng J.F."/>
            <person name="Goodwin L.A."/>
            <person name="Pitluck S."/>
            <person name="Liolios K."/>
            <person name="Ivanova N."/>
            <person name="Mavromatis K."/>
            <person name="Mikhailova N."/>
            <person name="Pati A."/>
            <person name="Chen A."/>
            <person name="Palaniappan K."/>
            <person name="Land M."/>
            <person name="Pan C."/>
            <person name="Brambilla E.M."/>
            <person name="Rohde M."/>
            <person name="Tindall B.J."/>
            <person name="Sikorski J."/>
            <person name="Goker M."/>
            <person name="Detter J.C."/>
            <person name="Bristow J."/>
            <person name="Eisen J.A."/>
            <person name="Markowitz V."/>
            <person name="Hugenholtz P."/>
            <person name="Kyrpides N.C."/>
            <person name="Klenk H.P."/>
            <person name="Woyke T."/>
        </authorList>
    </citation>
    <scope>NUCLEOTIDE SEQUENCE [LARGE SCALE GENOMIC DNA]</scope>
    <source>
        <strain evidence="3">DSM 14884 / JCM 11576 / T1</strain>
    </source>
</reference>
<dbReference type="InterPro" id="IPR003797">
    <property type="entry name" value="DegV"/>
</dbReference>
<dbReference type="PROSITE" id="PS51482">
    <property type="entry name" value="DEGV"/>
    <property type="match status" value="1"/>
</dbReference>
<dbReference type="EMBL" id="CP002630">
    <property type="protein sequence ID" value="AEB11980.1"/>
    <property type="molecule type" value="Genomic_DNA"/>
</dbReference>
<organism evidence="2 3">
    <name type="scientific">Marinithermus hydrothermalis (strain DSM 14884 / JCM 11576 / T1)</name>
    <dbReference type="NCBI Taxonomy" id="869210"/>
    <lineage>
        <taxon>Bacteria</taxon>
        <taxon>Thermotogati</taxon>
        <taxon>Deinococcota</taxon>
        <taxon>Deinococci</taxon>
        <taxon>Thermales</taxon>
        <taxon>Thermaceae</taxon>
        <taxon>Marinithermus</taxon>
    </lineage>
</organism>
<dbReference type="Pfam" id="PF02645">
    <property type="entry name" value="DegV"/>
    <property type="match status" value="1"/>
</dbReference>
<keyword evidence="1" id="KW-0446">Lipid-binding</keyword>
<dbReference type="AlphaFoldDB" id="F2NQP2"/>
<protein>
    <submittedName>
        <fullName evidence="2">DegV family protein</fullName>
    </submittedName>
</protein>
<dbReference type="InterPro" id="IPR043168">
    <property type="entry name" value="DegV_C"/>
</dbReference>
<dbReference type="HOGENOM" id="CLU_048251_0_1_0"/>
<dbReference type="STRING" id="869210.Marky_1240"/>
<dbReference type="Gene3D" id="3.30.1180.10">
    <property type="match status" value="1"/>
</dbReference>
<keyword evidence="3" id="KW-1185">Reference proteome</keyword>
<dbReference type="SUPFAM" id="SSF82549">
    <property type="entry name" value="DAK1/DegV-like"/>
    <property type="match status" value="1"/>
</dbReference>
<dbReference type="InterPro" id="IPR050270">
    <property type="entry name" value="DegV_domain_contain"/>
</dbReference>
<proteinExistence type="predicted"/>
<dbReference type="NCBIfam" id="TIGR00762">
    <property type="entry name" value="DegV"/>
    <property type="match status" value="1"/>
</dbReference>